<sequence length="106" mass="11618">MDPLCDPCPGSPRPVAPWRPSLRVRGHGRRPRAPCAVRRAPASPARRRPLPGSPACGRTSSPRIRASATDSLLPQRVRQWSTVAELCLLSIGGLQPQSIKLFIFYL</sequence>
<reference evidence="2 3" key="1">
    <citation type="submission" date="2024-02" db="EMBL/GenBank/DDBJ databases">
        <title>High-quality chromosome-scale genome assembly of Pensacola bahiagrass (Paspalum notatum Flugge var. saurae).</title>
        <authorList>
            <person name="Vega J.M."/>
            <person name="Podio M."/>
            <person name="Orjuela J."/>
            <person name="Siena L.A."/>
            <person name="Pessino S.C."/>
            <person name="Combes M.C."/>
            <person name="Mariac C."/>
            <person name="Albertini E."/>
            <person name="Pupilli F."/>
            <person name="Ortiz J.P.A."/>
            <person name="Leblanc O."/>
        </authorList>
    </citation>
    <scope>NUCLEOTIDE SEQUENCE [LARGE SCALE GENOMIC DNA]</scope>
    <source>
        <strain evidence="2">R1</strain>
        <tissue evidence="2">Leaf</tissue>
    </source>
</reference>
<evidence type="ECO:0000313" key="3">
    <source>
        <dbReference type="Proteomes" id="UP001341281"/>
    </source>
</evidence>
<gene>
    <name evidence="2" type="ORF">U9M48_003994</name>
</gene>
<proteinExistence type="predicted"/>
<feature type="compositionally biased region" description="Basic residues" evidence="1">
    <location>
        <begin position="22"/>
        <end position="32"/>
    </location>
</feature>
<feature type="compositionally biased region" description="Low complexity" evidence="1">
    <location>
        <begin position="33"/>
        <end position="44"/>
    </location>
</feature>
<feature type="region of interest" description="Disordered" evidence="1">
    <location>
        <begin position="1"/>
        <end position="70"/>
    </location>
</feature>
<feature type="compositionally biased region" description="Polar residues" evidence="1">
    <location>
        <begin position="58"/>
        <end position="70"/>
    </location>
</feature>
<organism evidence="2 3">
    <name type="scientific">Paspalum notatum var. saurae</name>
    <dbReference type="NCBI Taxonomy" id="547442"/>
    <lineage>
        <taxon>Eukaryota</taxon>
        <taxon>Viridiplantae</taxon>
        <taxon>Streptophyta</taxon>
        <taxon>Embryophyta</taxon>
        <taxon>Tracheophyta</taxon>
        <taxon>Spermatophyta</taxon>
        <taxon>Magnoliopsida</taxon>
        <taxon>Liliopsida</taxon>
        <taxon>Poales</taxon>
        <taxon>Poaceae</taxon>
        <taxon>PACMAD clade</taxon>
        <taxon>Panicoideae</taxon>
        <taxon>Andropogonodae</taxon>
        <taxon>Paspaleae</taxon>
        <taxon>Paspalinae</taxon>
        <taxon>Paspalum</taxon>
    </lineage>
</organism>
<name>A0AAQ3PM11_PASNO</name>
<keyword evidence="3" id="KW-1185">Reference proteome</keyword>
<evidence type="ECO:0000313" key="2">
    <source>
        <dbReference type="EMBL" id="WVZ53000.1"/>
    </source>
</evidence>
<dbReference type="AlphaFoldDB" id="A0AAQ3PM11"/>
<protein>
    <submittedName>
        <fullName evidence="2">Uncharacterized protein</fullName>
    </submittedName>
</protein>
<dbReference type="Proteomes" id="UP001341281">
    <property type="component" value="Chromosome 01"/>
</dbReference>
<evidence type="ECO:0000256" key="1">
    <source>
        <dbReference type="SAM" id="MobiDB-lite"/>
    </source>
</evidence>
<dbReference type="EMBL" id="CP144745">
    <property type="protein sequence ID" value="WVZ53000.1"/>
    <property type="molecule type" value="Genomic_DNA"/>
</dbReference>
<accession>A0AAQ3PM11</accession>